<gene>
    <name evidence="7" type="primary">ccmI</name>
    <name evidence="7" type="ORF">ICI42_14605</name>
</gene>
<evidence type="ECO:0000259" key="6">
    <source>
        <dbReference type="Pfam" id="PF23914"/>
    </source>
</evidence>
<keyword evidence="3" id="KW-0201">Cytochrome c-type biogenesis</keyword>
<proteinExistence type="predicted"/>
<dbReference type="AlphaFoldDB" id="A0A8J6PQ57"/>
<organism evidence="7 8">
    <name type="scientific">Oryzicola mucosus</name>
    <dbReference type="NCBI Taxonomy" id="2767425"/>
    <lineage>
        <taxon>Bacteria</taxon>
        <taxon>Pseudomonadati</taxon>
        <taxon>Pseudomonadota</taxon>
        <taxon>Alphaproteobacteria</taxon>
        <taxon>Hyphomicrobiales</taxon>
        <taxon>Phyllobacteriaceae</taxon>
        <taxon>Oryzicola</taxon>
    </lineage>
</organism>
<reference evidence="7" key="1">
    <citation type="submission" date="2020-09" db="EMBL/GenBank/DDBJ databases">
        <title>Genome seq and assembly of Tianweitania sp.</title>
        <authorList>
            <person name="Chhetri G."/>
        </authorList>
    </citation>
    <scope>NUCLEOTIDE SEQUENCE</scope>
    <source>
        <strain evidence="7">Rool2</strain>
    </source>
</reference>
<accession>A0A8J6PQ57</accession>
<name>A0A8J6PQ57_9HYPH</name>
<dbReference type="SUPFAM" id="SSF48452">
    <property type="entry name" value="TPR-like"/>
    <property type="match status" value="1"/>
</dbReference>
<evidence type="ECO:0000313" key="7">
    <source>
        <dbReference type="EMBL" id="MBD0415890.1"/>
    </source>
</evidence>
<evidence type="ECO:0000256" key="4">
    <source>
        <dbReference type="ARBA" id="ARBA00022803"/>
    </source>
</evidence>
<dbReference type="InterPro" id="IPR056413">
    <property type="entry name" value="TPR_CcmH_CycH"/>
</dbReference>
<dbReference type="Gene3D" id="1.25.40.10">
    <property type="entry name" value="Tetratricopeptide repeat domain"/>
    <property type="match status" value="2"/>
</dbReference>
<dbReference type="InterPro" id="IPR011990">
    <property type="entry name" value="TPR-like_helical_dom_sf"/>
</dbReference>
<comment type="subcellular location">
    <subcellularLocation>
        <location evidence="1">Cell envelope</location>
    </subcellularLocation>
</comment>
<dbReference type="RefSeq" id="WP_188165316.1">
    <property type="nucleotide sequence ID" value="NZ_JACVVX010000004.1"/>
</dbReference>
<feature type="region of interest" description="Disordered" evidence="5">
    <location>
        <begin position="264"/>
        <end position="290"/>
    </location>
</feature>
<evidence type="ECO:0000256" key="1">
    <source>
        <dbReference type="ARBA" id="ARBA00004196"/>
    </source>
</evidence>
<dbReference type="NCBIfam" id="TIGR03142">
    <property type="entry name" value="cytochro_ccmI"/>
    <property type="match status" value="1"/>
</dbReference>
<keyword evidence="4" id="KW-0802">TPR repeat</keyword>
<dbReference type="GO" id="GO:0005886">
    <property type="term" value="C:plasma membrane"/>
    <property type="evidence" value="ECO:0007669"/>
    <property type="project" value="TreeGrafter"/>
</dbReference>
<evidence type="ECO:0000313" key="8">
    <source>
        <dbReference type="Proteomes" id="UP000643405"/>
    </source>
</evidence>
<keyword evidence="8" id="KW-1185">Reference proteome</keyword>
<dbReference type="Proteomes" id="UP000643405">
    <property type="component" value="Unassembled WGS sequence"/>
</dbReference>
<dbReference type="Pfam" id="PF23914">
    <property type="entry name" value="TPR_CcmH_CycH"/>
    <property type="match status" value="1"/>
</dbReference>
<dbReference type="PANTHER" id="PTHR47870">
    <property type="entry name" value="CYTOCHROME C-TYPE BIOGENESIS PROTEIN CCMH"/>
    <property type="match status" value="1"/>
</dbReference>
<dbReference type="EMBL" id="JACVVX010000004">
    <property type="protein sequence ID" value="MBD0415890.1"/>
    <property type="molecule type" value="Genomic_DNA"/>
</dbReference>
<dbReference type="InterPro" id="IPR051263">
    <property type="entry name" value="C-type_cytochrome_biogenesis"/>
</dbReference>
<evidence type="ECO:0000256" key="3">
    <source>
        <dbReference type="ARBA" id="ARBA00022748"/>
    </source>
</evidence>
<dbReference type="GO" id="GO:0017004">
    <property type="term" value="P:cytochrome complex assembly"/>
    <property type="evidence" value="ECO:0007669"/>
    <property type="project" value="UniProtKB-KW"/>
</dbReference>
<feature type="domain" description="Cytochrome c-type biogenesis protein H TPR" evidence="6">
    <location>
        <begin position="143"/>
        <end position="258"/>
    </location>
</feature>
<dbReference type="InterPro" id="IPR017560">
    <property type="entry name" value="Cyt_c_biogenesis_CcmI"/>
</dbReference>
<protein>
    <submittedName>
        <fullName evidence="7">C-type cytochrome biogenesis protein CcmI</fullName>
    </submittedName>
</protein>
<dbReference type="InterPro" id="IPR019734">
    <property type="entry name" value="TPR_rpt"/>
</dbReference>
<evidence type="ECO:0000256" key="5">
    <source>
        <dbReference type="SAM" id="MobiDB-lite"/>
    </source>
</evidence>
<comment type="caution">
    <text evidence="7">The sequence shown here is derived from an EMBL/GenBank/DDBJ whole genome shotgun (WGS) entry which is preliminary data.</text>
</comment>
<dbReference type="PANTHER" id="PTHR47870:SF1">
    <property type="entry name" value="CYTOCHROME C-TYPE BIOGENESIS PROTEIN CCMH"/>
    <property type="match status" value="1"/>
</dbReference>
<evidence type="ECO:0000256" key="2">
    <source>
        <dbReference type="ARBA" id="ARBA00022737"/>
    </source>
</evidence>
<dbReference type="SMART" id="SM00028">
    <property type="entry name" value="TPR"/>
    <property type="match status" value="3"/>
</dbReference>
<keyword evidence="2" id="KW-0677">Repeat</keyword>
<dbReference type="GO" id="GO:0030313">
    <property type="term" value="C:cell envelope"/>
    <property type="evidence" value="ECO:0007669"/>
    <property type="project" value="UniProtKB-SubCell"/>
</dbReference>
<sequence length="376" mass="40388">MLFWIIAALLTFGASFAILLPLARKAETETGSHDMEVYRDQLAEVDRDVARKLIAREEAEQARAEIGRRIIRIDAEQRKAASAPVSKPARWLGALAVLAVPLISWGVYGSIGSPSVPSQPLAARLAEEPRDNSVEELVGRAEAHLASNPDDARGWEVLAPIYMRIGRFGDAVTAYRNTIRLAGATAAREAGLGEAIVNEGGGLVSADAQAAFERALLIEKDFPKARYYLAMALAQEGKHAEAVEAWQQMRQIVPADSPWQAAAQEAIAATQQRSASAPQNAAPGPSNDDIEAAENLSGADRTAMIEQMVASLDQKLRRDAADPDGWMRLIRSYMVLGKPDEARDALKRSLAALGADSEGGRKVAAFASTLNLVATE</sequence>